<comment type="caution">
    <text evidence="1">The sequence shown here is derived from an EMBL/GenBank/DDBJ whole genome shotgun (WGS) entry which is preliminary data.</text>
</comment>
<accession>A0A0F9FVQ5</accession>
<gene>
    <name evidence="1" type="ORF">LCGC14_1985460</name>
</gene>
<dbReference type="EMBL" id="LAZR01022296">
    <property type="protein sequence ID" value="KKL82366.1"/>
    <property type="molecule type" value="Genomic_DNA"/>
</dbReference>
<sequence>MPYGQILIGKQFVNRYKKVNYQVCCPAYIHFYQDQELWEYAKSLNKFVLCKNATLIHYHPCKFKNEMDETHKIVRQPKIKQKDIETYKKRQSLNLIWGKTWRL</sequence>
<evidence type="ECO:0000313" key="1">
    <source>
        <dbReference type="EMBL" id="KKL82366.1"/>
    </source>
</evidence>
<proteinExistence type="predicted"/>
<reference evidence="1" key="1">
    <citation type="journal article" date="2015" name="Nature">
        <title>Complex archaea that bridge the gap between prokaryotes and eukaryotes.</title>
        <authorList>
            <person name="Spang A."/>
            <person name="Saw J.H."/>
            <person name="Jorgensen S.L."/>
            <person name="Zaremba-Niedzwiedzka K."/>
            <person name="Martijn J."/>
            <person name="Lind A.E."/>
            <person name="van Eijk R."/>
            <person name="Schleper C."/>
            <person name="Guy L."/>
            <person name="Ettema T.J."/>
        </authorList>
    </citation>
    <scope>NUCLEOTIDE SEQUENCE</scope>
</reference>
<protein>
    <submittedName>
        <fullName evidence="1">Uncharacterized protein</fullName>
    </submittedName>
</protein>
<organism evidence="1">
    <name type="scientific">marine sediment metagenome</name>
    <dbReference type="NCBI Taxonomy" id="412755"/>
    <lineage>
        <taxon>unclassified sequences</taxon>
        <taxon>metagenomes</taxon>
        <taxon>ecological metagenomes</taxon>
    </lineage>
</organism>
<name>A0A0F9FVQ5_9ZZZZ</name>
<dbReference type="AlphaFoldDB" id="A0A0F9FVQ5"/>